<dbReference type="InterPro" id="IPR006527">
    <property type="entry name" value="F-box-assoc_dom_typ1"/>
</dbReference>
<dbReference type="SMART" id="SM00256">
    <property type="entry name" value="FBOX"/>
    <property type="match status" value="1"/>
</dbReference>
<dbReference type="OrthoDB" id="1097176at2759"/>
<name>A0A5S9XE91_ARATH</name>
<dbReference type="EMBL" id="CACSHJ010000089">
    <property type="protein sequence ID" value="CAA0383201.1"/>
    <property type="molecule type" value="Genomic_DNA"/>
</dbReference>
<organism evidence="2 3">
    <name type="scientific">Arabidopsis thaliana</name>
    <name type="common">Mouse-ear cress</name>
    <dbReference type="NCBI Taxonomy" id="3702"/>
    <lineage>
        <taxon>Eukaryota</taxon>
        <taxon>Viridiplantae</taxon>
        <taxon>Streptophyta</taxon>
        <taxon>Embryophyta</taxon>
        <taxon>Tracheophyta</taxon>
        <taxon>Spermatophyta</taxon>
        <taxon>Magnoliopsida</taxon>
        <taxon>eudicotyledons</taxon>
        <taxon>Gunneridae</taxon>
        <taxon>Pentapetalae</taxon>
        <taxon>rosids</taxon>
        <taxon>malvids</taxon>
        <taxon>Brassicales</taxon>
        <taxon>Brassicaceae</taxon>
        <taxon>Camelineae</taxon>
        <taxon>Arabidopsis</taxon>
    </lineage>
</organism>
<protein>
    <recommendedName>
        <fullName evidence="1">F-box domain-containing protein</fullName>
    </recommendedName>
</protein>
<dbReference type="AlphaFoldDB" id="A0A5S9XE91"/>
<accession>A0A5S9XE91</accession>
<dbReference type="Pfam" id="PF00646">
    <property type="entry name" value="F-box"/>
    <property type="match status" value="1"/>
</dbReference>
<dbReference type="PANTHER" id="PTHR31672:SF13">
    <property type="entry name" value="F-BOX PROTEIN CPR30-LIKE"/>
    <property type="match status" value="1"/>
</dbReference>
<feature type="domain" description="F-box" evidence="1">
    <location>
        <begin position="32"/>
        <end position="79"/>
    </location>
</feature>
<dbReference type="SUPFAM" id="SSF50965">
    <property type="entry name" value="Galactose oxidase, central domain"/>
    <property type="match status" value="1"/>
</dbReference>
<dbReference type="InterPro" id="IPR050796">
    <property type="entry name" value="SCF_F-box_component"/>
</dbReference>
<dbReference type="PROSITE" id="PS50181">
    <property type="entry name" value="FBOX"/>
    <property type="match status" value="1"/>
</dbReference>
<dbReference type="ExpressionAtlas" id="A0A5S9XE91">
    <property type="expression patterns" value="baseline and differential"/>
</dbReference>
<sequence length="410" mass="47405">MAWFQHVKLYIASCINLFTKIQKPYLSMAMDSKECSLLPFELFEEILCRVPTKSLLRLKLTCKRWLALFNDKRFIYKHLALVREHIIRTNQMVKIINPVVGACSSFSLPNKFQVKGEIYTMVPCDGLLLCIFETGSMAVWNPCLNQVRWIFLLNPSFRGCSYYGIGYDGLSRDSYKILRFVNGVFTKNEYANTGSYKPEVDIYELKSNSWKTFKVSLDWHVVLRCKGLSLKGNMYWIAKWNRKPDIFIQSFNFSTETFEPLCSLPVRYDVHNVVALSAFKGDNLSLLHQSKETSKIDVWVTNKVKNGVSILWTKLFSVTRPDLPVLLAFENLSYPVHFIDKNNRIVVCCEEVLADKRNVAVNIYVIGEDEIKRQDEIEQHQLGFSWPFISGYTYLPSLVPVPSSEDNTPE</sequence>
<proteinExistence type="predicted"/>
<evidence type="ECO:0000259" key="1">
    <source>
        <dbReference type="PROSITE" id="PS50181"/>
    </source>
</evidence>
<dbReference type="CDD" id="cd22157">
    <property type="entry name" value="F-box_AtFBW1-like"/>
    <property type="match status" value="1"/>
</dbReference>
<dbReference type="Pfam" id="PF07734">
    <property type="entry name" value="FBA_1"/>
    <property type="match status" value="1"/>
</dbReference>
<dbReference type="SUPFAM" id="SSF81383">
    <property type="entry name" value="F-box domain"/>
    <property type="match status" value="1"/>
</dbReference>
<dbReference type="Proteomes" id="UP000434276">
    <property type="component" value="Unassembled WGS sequence"/>
</dbReference>
<reference evidence="2 3" key="1">
    <citation type="submission" date="2019-12" db="EMBL/GenBank/DDBJ databases">
        <authorList>
            <person name="Jiao W.-B."/>
            <person name="Schneeberger K."/>
        </authorList>
    </citation>
    <scope>NUCLEOTIDE SEQUENCE [LARGE SCALE GENOMIC DNA]</scope>
    <source>
        <strain evidence="3">cv. C24</strain>
    </source>
</reference>
<dbReference type="Gene3D" id="1.20.1280.50">
    <property type="match status" value="1"/>
</dbReference>
<dbReference type="InterPro" id="IPR017451">
    <property type="entry name" value="F-box-assoc_interact_dom"/>
</dbReference>
<dbReference type="InterPro" id="IPR001810">
    <property type="entry name" value="F-box_dom"/>
</dbReference>
<dbReference type="InterPro" id="IPR036047">
    <property type="entry name" value="F-box-like_dom_sf"/>
</dbReference>
<gene>
    <name evidence="2" type="ORF">C24_LOCUS13416</name>
</gene>
<evidence type="ECO:0000313" key="3">
    <source>
        <dbReference type="Proteomes" id="UP000434276"/>
    </source>
</evidence>
<dbReference type="NCBIfam" id="TIGR01640">
    <property type="entry name" value="F_box_assoc_1"/>
    <property type="match status" value="1"/>
</dbReference>
<evidence type="ECO:0000313" key="2">
    <source>
        <dbReference type="EMBL" id="CAA0383201.1"/>
    </source>
</evidence>
<dbReference type="PANTHER" id="PTHR31672">
    <property type="entry name" value="BNACNNG10540D PROTEIN"/>
    <property type="match status" value="1"/>
</dbReference>
<dbReference type="InterPro" id="IPR011043">
    <property type="entry name" value="Gal_Oxase/kelch_b-propeller"/>
</dbReference>